<dbReference type="Gene3D" id="1.20.1720.10">
    <property type="entry name" value="Multidrug resistance protein D"/>
    <property type="match status" value="1"/>
</dbReference>
<feature type="domain" description="Major facilitator superfamily (MFS) profile" evidence="8">
    <location>
        <begin position="75"/>
        <end position="541"/>
    </location>
</feature>
<protein>
    <recommendedName>
        <fullName evidence="8">Major facilitator superfamily (MFS) profile domain-containing protein</fullName>
    </recommendedName>
</protein>
<comment type="subcellular location">
    <subcellularLocation>
        <location evidence="1">Membrane</location>
        <topology evidence="1">Multi-pass membrane protein</topology>
    </subcellularLocation>
</comment>
<evidence type="ECO:0000256" key="3">
    <source>
        <dbReference type="ARBA" id="ARBA00022692"/>
    </source>
</evidence>
<keyword evidence="10" id="KW-1185">Reference proteome</keyword>
<gene>
    <name evidence="9" type="ORF">JMJ35_001708</name>
</gene>
<accession>A0AA39R8J3</accession>
<feature type="transmembrane region" description="Helical" evidence="7">
    <location>
        <begin position="165"/>
        <end position="186"/>
    </location>
</feature>
<name>A0AA39R8J3_9LECA</name>
<keyword evidence="4 7" id="KW-1133">Transmembrane helix</keyword>
<comment type="similarity">
    <text evidence="2">Belongs to the major facilitator superfamily. TCR/Tet family.</text>
</comment>
<feature type="transmembrane region" description="Helical" evidence="7">
    <location>
        <begin position="302"/>
        <end position="319"/>
    </location>
</feature>
<dbReference type="PANTHER" id="PTHR23501:SF193">
    <property type="entry name" value="MULTIDRUG TRANSPORTER, PUTATIVE (AFU_ORTHOLOGUE AFUA_8G00940)-RELATED"/>
    <property type="match status" value="1"/>
</dbReference>
<evidence type="ECO:0000313" key="10">
    <source>
        <dbReference type="Proteomes" id="UP001166286"/>
    </source>
</evidence>
<dbReference type="AlphaFoldDB" id="A0AA39R8J3"/>
<evidence type="ECO:0000256" key="2">
    <source>
        <dbReference type="ARBA" id="ARBA00007520"/>
    </source>
</evidence>
<dbReference type="PANTHER" id="PTHR23501">
    <property type="entry name" value="MAJOR FACILITATOR SUPERFAMILY"/>
    <property type="match status" value="1"/>
</dbReference>
<evidence type="ECO:0000256" key="4">
    <source>
        <dbReference type="ARBA" id="ARBA00022989"/>
    </source>
</evidence>
<dbReference type="Pfam" id="PF07690">
    <property type="entry name" value="MFS_1"/>
    <property type="match status" value="1"/>
</dbReference>
<dbReference type="Gene3D" id="1.20.1250.20">
    <property type="entry name" value="MFS general substrate transporter like domains"/>
    <property type="match status" value="1"/>
</dbReference>
<evidence type="ECO:0000259" key="8">
    <source>
        <dbReference type="PROSITE" id="PS50850"/>
    </source>
</evidence>
<dbReference type="FunFam" id="1.20.1250.20:FF:000196">
    <property type="entry name" value="MFS toxin efflux pump (AflT)"/>
    <property type="match status" value="1"/>
</dbReference>
<feature type="transmembrane region" description="Helical" evidence="7">
    <location>
        <begin position="541"/>
        <end position="561"/>
    </location>
</feature>
<dbReference type="SUPFAM" id="SSF103473">
    <property type="entry name" value="MFS general substrate transporter"/>
    <property type="match status" value="2"/>
</dbReference>
<feature type="transmembrane region" description="Helical" evidence="7">
    <location>
        <begin position="466"/>
        <end position="486"/>
    </location>
</feature>
<feature type="transmembrane region" description="Helical" evidence="7">
    <location>
        <begin position="72"/>
        <end position="98"/>
    </location>
</feature>
<organism evidence="9 10">
    <name type="scientific">Cladonia borealis</name>
    <dbReference type="NCBI Taxonomy" id="184061"/>
    <lineage>
        <taxon>Eukaryota</taxon>
        <taxon>Fungi</taxon>
        <taxon>Dikarya</taxon>
        <taxon>Ascomycota</taxon>
        <taxon>Pezizomycotina</taxon>
        <taxon>Lecanoromycetes</taxon>
        <taxon>OSLEUM clade</taxon>
        <taxon>Lecanoromycetidae</taxon>
        <taxon>Lecanorales</taxon>
        <taxon>Lecanorineae</taxon>
        <taxon>Cladoniaceae</taxon>
        <taxon>Cladonia</taxon>
    </lineage>
</organism>
<feature type="transmembrane region" description="Helical" evidence="7">
    <location>
        <begin position="403"/>
        <end position="422"/>
    </location>
</feature>
<feature type="transmembrane region" description="Helical" evidence="7">
    <location>
        <begin position="198"/>
        <end position="219"/>
    </location>
</feature>
<evidence type="ECO:0000313" key="9">
    <source>
        <dbReference type="EMBL" id="KAK0515674.1"/>
    </source>
</evidence>
<evidence type="ECO:0000256" key="5">
    <source>
        <dbReference type="ARBA" id="ARBA00023136"/>
    </source>
</evidence>
<comment type="caution">
    <text evidence="9">The sequence shown here is derived from an EMBL/GenBank/DDBJ whole genome shotgun (WGS) entry which is preliminary data.</text>
</comment>
<feature type="compositionally biased region" description="Polar residues" evidence="6">
    <location>
        <begin position="50"/>
        <end position="60"/>
    </location>
</feature>
<dbReference type="Proteomes" id="UP001166286">
    <property type="component" value="Unassembled WGS sequence"/>
</dbReference>
<dbReference type="EMBL" id="JAFEKC020000003">
    <property type="protein sequence ID" value="KAK0515674.1"/>
    <property type="molecule type" value="Genomic_DNA"/>
</dbReference>
<proteinExistence type="inferred from homology"/>
<feature type="region of interest" description="Disordered" evidence="6">
    <location>
        <begin position="1"/>
        <end position="60"/>
    </location>
</feature>
<feature type="transmembrane region" description="Helical" evidence="7">
    <location>
        <begin position="225"/>
        <end position="247"/>
    </location>
</feature>
<dbReference type="PROSITE" id="PS50850">
    <property type="entry name" value="MFS"/>
    <property type="match status" value="1"/>
</dbReference>
<dbReference type="InterPro" id="IPR020846">
    <property type="entry name" value="MFS_dom"/>
</dbReference>
<feature type="transmembrane region" description="Helical" evidence="7">
    <location>
        <begin position="268"/>
        <end position="290"/>
    </location>
</feature>
<dbReference type="GO" id="GO:0022857">
    <property type="term" value="F:transmembrane transporter activity"/>
    <property type="evidence" value="ECO:0007669"/>
    <property type="project" value="InterPro"/>
</dbReference>
<evidence type="ECO:0000256" key="6">
    <source>
        <dbReference type="SAM" id="MobiDB-lite"/>
    </source>
</evidence>
<feature type="transmembrane region" description="Helical" evidence="7">
    <location>
        <begin position="139"/>
        <end position="159"/>
    </location>
</feature>
<dbReference type="InterPro" id="IPR011701">
    <property type="entry name" value="MFS"/>
</dbReference>
<evidence type="ECO:0000256" key="7">
    <source>
        <dbReference type="SAM" id="Phobius"/>
    </source>
</evidence>
<feature type="transmembrane region" description="Helical" evidence="7">
    <location>
        <begin position="339"/>
        <end position="360"/>
    </location>
</feature>
<feature type="transmembrane region" description="Helical" evidence="7">
    <location>
        <begin position="372"/>
        <end position="391"/>
    </location>
</feature>
<keyword evidence="3 7" id="KW-0812">Transmembrane</keyword>
<dbReference type="InterPro" id="IPR036259">
    <property type="entry name" value="MFS_trans_sf"/>
</dbReference>
<dbReference type="CDD" id="cd17502">
    <property type="entry name" value="MFS_Azr1_MDR_like"/>
    <property type="match status" value="1"/>
</dbReference>
<evidence type="ECO:0000256" key="1">
    <source>
        <dbReference type="ARBA" id="ARBA00004141"/>
    </source>
</evidence>
<reference evidence="9" key="1">
    <citation type="submission" date="2023-03" db="EMBL/GenBank/DDBJ databases">
        <title>Complete genome of Cladonia borealis.</title>
        <authorList>
            <person name="Park H."/>
        </authorList>
    </citation>
    <scope>NUCLEOTIDE SEQUENCE</scope>
    <source>
        <strain evidence="9">ANT050790</strain>
    </source>
</reference>
<dbReference type="GO" id="GO:0005886">
    <property type="term" value="C:plasma membrane"/>
    <property type="evidence" value="ECO:0007669"/>
    <property type="project" value="TreeGrafter"/>
</dbReference>
<keyword evidence="5 7" id="KW-0472">Membrane</keyword>
<sequence length="573" mass="61799">MASQELPLQKSSDALDLEMKEDKNDPSSTSSIQHELGTELGGKKDAETEGASSMLPSSTQNQEPEWAHGFQLFNILTAVTFVCFLMLLDGTIVVAAVPRITDDFNSLKDIGWYGAAYQLGSAVFQPLTGKIYMKFKPKWTFLSFFILFEIGSLICGLANSSSMLIGGRVIAGFGTSGILNGAMLIIAECAPMQRRPTLIGIVMGIAQLGLASGPLFGGLLTEYATWRWCFYLNLPVGGLVTVMLVFVRIPQQHPRPPPMSVVRSLHSSLDLLGFAIFAPALIMLLLALQWGGTTYAWNSSRIIGLFCGAGATFVVFLFWDYHKGDAAMIPFSIARMRTVWASCIVYGLFMGNLYTASYWVPVYFQGVKGASPTMSGVYILPMIIAHIFAALSSGPIVNKVGYYIPVALFAAVLLSVGGGLMATFSPSTPTGKWIGYQILYGAGRGLGLQMPIIAVQNTVPPQQLPIAMALTIFSQSFGAAVFLSFAETIFSNSFGNLIPKYAPSVNAQDIIDAGATKFRKIVSGTNLAGVLIAYAKSVDRVFYLAAGMGVGCFIFAWGMGWKDLRKKKEVSKA</sequence>